<evidence type="ECO:0000256" key="6">
    <source>
        <dbReference type="ARBA" id="ARBA00022801"/>
    </source>
</evidence>
<feature type="region of interest" description="Disordered" evidence="11">
    <location>
        <begin position="178"/>
        <end position="201"/>
    </location>
</feature>
<keyword evidence="4" id="KW-0645">Protease</keyword>
<evidence type="ECO:0000256" key="8">
    <source>
        <dbReference type="ARBA" id="ARBA00022989"/>
    </source>
</evidence>
<dbReference type="InterPro" id="IPR004387">
    <property type="entry name" value="Pept_M50_Zn"/>
</dbReference>
<sequence length="201" mass="21516">MLLFVLGVLIIVVGLVVSIGLHELGHFTFAKLFKVRVGQFMIGFGPTLWSRRRGETEYGVKAIPLGGYISMAGMFPPAKRGDEPRDGRPGATFAQPEHARPSTTGLFNVLVQDARDASADTILVGEEERVFYRLVWWKRVIIMLAGPAMNLVLAIVFAAILVCGLGLPVPSTTIADVGSGTPPPRAACGPTTGWSRSTAPT</sequence>
<keyword evidence="15" id="KW-1185">Reference proteome</keyword>
<comment type="caution">
    <text evidence="14">The sequence shown here is derived from an EMBL/GenBank/DDBJ whole genome shotgun (WGS) entry which is preliminary data.</text>
</comment>
<comment type="cofactor">
    <cofactor evidence="1">
        <name>Zn(2+)</name>
        <dbReference type="ChEBI" id="CHEBI:29105"/>
    </cofactor>
</comment>
<feature type="region of interest" description="Disordered" evidence="11">
    <location>
        <begin position="80"/>
        <end position="99"/>
    </location>
</feature>
<proteinExistence type="inferred from homology"/>
<evidence type="ECO:0000256" key="4">
    <source>
        <dbReference type="ARBA" id="ARBA00022670"/>
    </source>
</evidence>
<name>A0ABQ6K1J6_9MICO</name>
<organism evidence="14 15">
    <name type="scientific">Pseudolysinimonas kribbensis</name>
    <dbReference type="NCBI Taxonomy" id="433641"/>
    <lineage>
        <taxon>Bacteria</taxon>
        <taxon>Bacillati</taxon>
        <taxon>Actinomycetota</taxon>
        <taxon>Actinomycetes</taxon>
        <taxon>Micrococcales</taxon>
        <taxon>Microbacteriaceae</taxon>
        <taxon>Pseudolysinimonas</taxon>
    </lineage>
</organism>
<protein>
    <recommendedName>
        <fullName evidence="13">Peptidase M50 domain-containing protein</fullName>
    </recommendedName>
</protein>
<feature type="transmembrane region" description="Helical" evidence="12">
    <location>
        <begin position="140"/>
        <end position="167"/>
    </location>
</feature>
<keyword evidence="5 12" id="KW-0812">Transmembrane</keyword>
<evidence type="ECO:0000256" key="1">
    <source>
        <dbReference type="ARBA" id="ARBA00001947"/>
    </source>
</evidence>
<dbReference type="Proteomes" id="UP001157034">
    <property type="component" value="Unassembled WGS sequence"/>
</dbReference>
<dbReference type="InterPro" id="IPR008915">
    <property type="entry name" value="Peptidase_M50"/>
</dbReference>
<dbReference type="Pfam" id="PF02163">
    <property type="entry name" value="Peptidase_M50"/>
    <property type="match status" value="1"/>
</dbReference>
<dbReference type="PANTHER" id="PTHR42837">
    <property type="entry name" value="REGULATOR OF SIGMA-E PROTEASE RSEP"/>
    <property type="match status" value="1"/>
</dbReference>
<accession>A0ABQ6K1J6</accession>
<evidence type="ECO:0000256" key="3">
    <source>
        <dbReference type="ARBA" id="ARBA00007931"/>
    </source>
</evidence>
<evidence type="ECO:0000256" key="5">
    <source>
        <dbReference type="ARBA" id="ARBA00022692"/>
    </source>
</evidence>
<evidence type="ECO:0000256" key="7">
    <source>
        <dbReference type="ARBA" id="ARBA00022833"/>
    </source>
</evidence>
<feature type="compositionally biased region" description="Polar residues" evidence="11">
    <location>
        <begin position="192"/>
        <end position="201"/>
    </location>
</feature>
<reference evidence="15" key="1">
    <citation type="journal article" date="2019" name="Int. J. Syst. Evol. Microbiol.">
        <title>The Global Catalogue of Microorganisms (GCM) 10K type strain sequencing project: providing services to taxonomists for standard genome sequencing and annotation.</title>
        <authorList>
            <consortium name="The Broad Institute Genomics Platform"/>
            <consortium name="The Broad Institute Genome Sequencing Center for Infectious Disease"/>
            <person name="Wu L."/>
            <person name="Ma J."/>
        </authorList>
    </citation>
    <scope>NUCLEOTIDE SEQUENCE [LARGE SCALE GENOMIC DNA]</scope>
    <source>
        <strain evidence="15">NBRC 108894</strain>
    </source>
</reference>
<comment type="subcellular location">
    <subcellularLocation>
        <location evidence="2">Membrane</location>
        <topology evidence="2">Multi-pass membrane protein</topology>
    </subcellularLocation>
</comment>
<keyword evidence="8 12" id="KW-1133">Transmembrane helix</keyword>
<dbReference type="EMBL" id="BSVB01000001">
    <property type="protein sequence ID" value="GMA93631.1"/>
    <property type="molecule type" value="Genomic_DNA"/>
</dbReference>
<keyword evidence="7" id="KW-0862">Zinc</keyword>
<evidence type="ECO:0000256" key="11">
    <source>
        <dbReference type="SAM" id="MobiDB-lite"/>
    </source>
</evidence>
<keyword evidence="9" id="KW-0482">Metalloprotease</keyword>
<dbReference type="CDD" id="cd06163">
    <property type="entry name" value="S2P-M50_PDZ_RseP-like"/>
    <property type="match status" value="1"/>
</dbReference>
<keyword evidence="10 12" id="KW-0472">Membrane</keyword>
<evidence type="ECO:0000256" key="2">
    <source>
        <dbReference type="ARBA" id="ARBA00004141"/>
    </source>
</evidence>
<keyword evidence="6" id="KW-0378">Hydrolase</keyword>
<gene>
    <name evidence="14" type="ORF">GCM10025881_04550</name>
</gene>
<evidence type="ECO:0000313" key="15">
    <source>
        <dbReference type="Proteomes" id="UP001157034"/>
    </source>
</evidence>
<dbReference type="PANTHER" id="PTHR42837:SF2">
    <property type="entry name" value="MEMBRANE METALLOPROTEASE ARASP2, CHLOROPLASTIC-RELATED"/>
    <property type="match status" value="1"/>
</dbReference>
<evidence type="ECO:0000256" key="12">
    <source>
        <dbReference type="SAM" id="Phobius"/>
    </source>
</evidence>
<feature type="domain" description="Peptidase M50" evidence="13">
    <location>
        <begin position="11"/>
        <end position="168"/>
    </location>
</feature>
<evidence type="ECO:0000256" key="9">
    <source>
        <dbReference type="ARBA" id="ARBA00023049"/>
    </source>
</evidence>
<evidence type="ECO:0000313" key="14">
    <source>
        <dbReference type="EMBL" id="GMA93631.1"/>
    </source>
</evidence>
<evidence type="ECO:0000256" key="10">
    <source>
        <dbReference type="ARBA" id="ARBA00023136"/>
    </source>
</evidence>
<evidence type="ECO:0000259" key="13">
    <source>
        <dbReference type="Pfam" id="PF02163"/>
    </source>
</evidence>
<comment type="similarity">
    <text evidence="3">Belongs to the peptidase M50B family.</text>
</comment>